<comment type="caution">
    <text evidence="3">The sequence shown here is derived from an EMBL/GenBank/DDBJ whole genome shotgun (WGS) entry which is preliminary data.</text>
</comment>
<organism evidence="3 4">
    <name type="scientific">Anisodus tanguticus</name>
    <dbReference type="NCBI Taxonomy" id="243964"/>
    <lineage>
        <taxon>Eukaryota</taxon>
        <taxon>Viridiplantae</taxon>
        <taxon>Streptophyta</taxon>
        <taxon>Embryophyta</taxon>
        <taxon>Tracheophyta</taxon>
        <taxon>Spermatophyta</taxon>
        <taxon>Magnoliopsida</taxon>
        <taxon>eudicotyledons</taxon>
        <taxon>Gunneridae</taxon>
        <taxon>Pentapetalae</taxon>
        <taxon>asterids</taxon>
        <taxon>lamiids</taxon>
        <taxon>Solanales</taxon>
        <taxon>Solanaceae</taxon>
        <taxon>Solanoideae</taxon>
        <taxon>Hyoscyameae</taxon>
        <taxon>Anisodus</taxon>
    </lineage>
</organism>
<evidence type="ECO:0000313" key="4">
    <source>
        <dbReference type="Proteomes" id="UP001291623"/>
    </source>
</evidence>
<accession>A0AAE1VG75</accession>
<evidence type="ECO:0000313" key="3">
    <source>
        <dbReference type="EMBL" id="KAK4362411.1"/>
    </source>
</evidence>
<reference evidence="3" key="1">
    <citation type="submission" date="2023-12" db="EMBL/GenBank/DDBJ databases">
        <title>Genome assembly of Anisodus tanguticus.</title>
        <authorList>
            <person name="Wang Y.-J."/>
        </authorList>
    </citation>
    <scope>NUCLEOTIDE SEQUENCE</scope>
    <source>
        <strain evidence="3">KB-2021</strain>
        <tissue evidence="3">Leaf</tissue>
    </source>
</reference>
<feature type="compositionally biased region" description="Polar residues" evidence="2">
    <location>
        <begin position="410"/>
        <end position="422"/>
    </location>
</feature>
<feature type="coiled-coil region" evidence="1">
    <location>
        <begin position="98"/>
        <end position="146"/>
    </location>
</feature>
<keyword evidence="4" id="KW-1185">Reference proteome</keyword>
<name>A0AAE1VG75_9SOLA</name>
<dbReference type="Proteomes" id="UP001291623">
    <property type="component" value="Unassembled WGS sequence"/>
</dbReference>
<proteinExistence type="predicted"/>
<gene>
    <name evidence="3" type="ORF">RND71_017652</name>
</gene>
<feature type="region of interest" description="Disordered" evidence="2">
    <location>
        <begin position="395"/>
        <end position="437"/>
    </location>
</feature>
<dbReference type="EMBL" id="JAVYJV010000009">
    <property type="protein sequence ID" value="KAK4362411.1"/>
    <property type="molecule type" value="Genomic_DNA"/>
</dbReference>
<protein>
    <submittedName>
        <fullName evidence="3">Uncharacterized protein</fullName>
    </submittedName>
</protein>
<dbReference type="PANTHER" id="PTHR34778">
    <property type="entry name" value="OS02G0580700 PROTEIN"/>
    <property type="match status" value="1"/>
</dbReference>
<sequence>MAVGVGKQKTRVNIIQRLTALKRAYADIILNTAKEAAARIMSSEQKAVRYKHELKVAKEEAVGMLLRLKQMMGSKVLSFKKKRVSDHEVSQAKASLEIREAELTSLSQQRKIEELEAQLHEAEDIVNDLRVELREVQAELERVTSCKEKGVQNLEEVDTATPGELTEENRIVLPPESQEESVTISNAEVTNMKEKNQCYQSCSKMVQIGKPNVAGPDLPSIILRSKVPELYRNGCTQRVRAYEGNLLNGDLSVSKGVEKIKHENGDGVDEGEGICSASINKVDDVVNPQENIQQADDLLSSWHLPESFRRKRRAMRIRKADYASPRSSPDHFLNIDKTSNTGSLTAHSSPVGHGLPIEKAEPDMKLGLTEMSIDEQLIARSSRQKRRVGRNWKADYLSPRSSPDHFLNIDKTSNTGGITAHSSPARDCAPGQDPSQMGLLIENAEPDMKLGSTEMDGNEPESAETSGVLNATVGDELVMAKIDPPRHESRSLEGLEVPADKIDFENVSSQLLNSLSKIADVNGEVPSQTLNDRVIKYTFQRKRKREQLSVSEENAPIEKSSSKELNGEKLNGHVERSSKELNGEKLNGHVENSSKELNGEKLNCHVEQKVSNSATESSRDSRRMAQVARQIRSVLLNGFHMGNYTDTSINKLQTRNICELAVSATSKNLSVHRSWKYYAKEA</sequence>
<evidence type="ECO:0000256" key="2">
    <source>
        <dbReference type="SAM" id="MobiDB-lite"/>
    </source>
</evidence>
<feature type="region of interest" description="Disordered" evidence="2">
    <location>
        <begin position="541"/>
        <end position="599"/>
    </location>
</feature>
<feature type="compositionally biased region" description="Basic and acidic residues" evidence="2">
    <location>
        <begin position="560"/>
        <end position="599"/>
    </location>
</feature>
<evidence type="ECO:0000256" key="1">
    <source>
        <dbReference type="SAM" id="Coils"/>
    </source>
</evidence>
<dbReference type="AlphaFoldDB" id="A0AAE1VG75"/>
<keyword evidence="1" id="KW-0175">Coiled coil</keyword>
<dbReference type="PANTHER" id="PTHR34778:SF2">
    <property type="entry name" value="OS02G0580700 PROTEIN"/>
    <property type="match status" value="1"/>
</dbReference>